<accession>A0A2I1GT68</accession>
<protein>
    <submittedName>
        <fullName evidence="1">Uncharacterized protein</fullName>
    </submittedName>
</protein>
<keyword evidence="2" id="KW-1185">Reference proteome</keyword>
<dbReference type="Proteomes" id="UP000234323">
    <property type="component" value="Unassembled WGS sequence"/>
</dbReference>
<evidence type="ECO:0000313" key="2">
    <source>
        <dbReference type="Proteomes" id="UP000234323"/>
    </source>
</evidence>
<proteinExistence type="predicted"/>
<dbReference type="VEuPathDB" id="FungiDB:RhiirFUN_007525"/>
<dbReference type="AlphaFoldDB" id="A0A2I1GT68"/>
<organism evidence="1 2">
    <name type="scientific">Rhizophagus irregularis</name>
    <dbReference type="NCBI Taxonomy" id="588596"/>
    <lineage>
        <taxon>Eukaryota</taxon>
        <taxon>Fungi</taxon>
        <taxon>Fungi incertae sedis</taxon>
        <taxon>Mucoromycota</taxon>
        <taxon>Glomeromycotina</taxon>
        <taxon>Glomeromycetes</taxon>
        <taxon>Glomerales</taxon>
        <taxon>Glomeraceae</taxon>
        <taxon>Rhizophagus</taxon>
    </lineage>
</organism>
<name>A0A2I1GT68_9GLOM</name>
<gene>
    <name evidence="1" type="ORF">RhiirA4_465988</name>
</gene>
<sequence>MHIRLSQSPPLISIRLIRHNKKAVDDNLGNWASLVSILARTVLDNDSEIDVDEIAISVCGNDSEIDVPDDTKHQYLIVI</sequence>
<reference evidence="1 2" key="1">
    <citation type="submission" date="2015-10" db="EMBL/GenBank/DDBJ databases">
        <title>Genome analyses suggest a sexual origin of heterokaryosis in a supposedly ancient asexual fungus.</title>
        <authorList>
            <person name="Ropars J."/>
            <person name="Sedzielewska K."/>
            <person name="Noel J."/>
            <person name="Charron P."/>
            <person name="Farinelli L."/>
            <person name="Marton T."/>
            <person name="Kruger M."/>
            <person name="Pelin A."/>
            <person name="Brachmann A."/>
            <person name="Corradi N."/>
        </authorList>
    </citation>
    <scope>NUCLEOTIDE SEQUENCE [LARGE SCALE GENOMIC DNA]</scope>
    <source>
        <strain evidence="1 2">A4</strain>
    </source>
</reference>
<dbReference type="EMBL" id="LLXI01000791">
    <property type="protein sequence ID" value="PKY49848.1"/>
    <property type="molecule type" value="Genomic_DNA"/>
</dbReference>
<evidence type="ECO:0000313" key="1">
    <source>
        <dbReference type="EMBL" id="PKY49848.1"/>
    </source>
</evidence>
<comment type="caution">
    <text evidence="1">The sequence shown here is derived from an EMBL/GenBank/DDBJ whole genome shotgun (WGS) entry which is preliminary data.</text>
</comment>